<dbReference type="EMBL" id="REGN01000223">
    <property type="protein sequence ID" value="RNA43456.1"/>
    <property type="molecule type" value="Genomic_DNA"/>
</dbReference>
<protein>
    <submittedName>
        <fullName evidence="1">Uncharacterized protein</fullName>
    </submittedName>
</protein>
<gene>
    <name evidence="1" type="ORF">BpHYR1_008029</name>
</gene>
<evidence type="ECO:0000313" key="2">
    <source>
        <dbReference type="Proteomes" id="UP000276133"/>
    </source>
</evidence>
<sequence>MASKVSLEEPVNTVESLDEIALPQEKHILVKTIIYSGSNKEPLYITTDSTCCRVGGVMVRSAALKKCSKQKVDGSNPPGGIRTIELEWEVCG</sequence>
<accession>A0A3M7T5Z5</accession>
<reference evidence="1 2" key="1">
    <citation type="journal article" date="2018" name="Sci. Rep.">
        <title>Genomic signatures of local adaptation to the degree of environmental predictability in rotifers.</title>
        <authorList>
            <person name="Franch-Gras L."/>
            <person name="Hahn C."/>
            <person name="Garcia-Roger E.M."/>
            <person name="Carmona M.J."/>
            <person name="Serra M."/>
            <person name="Gomez A."/>
        </authorList>
    </citation>
    <scope>NUCLEOTIDE SEQUENCE [LARGE SCALE GENOMIC DNA]</scope>
    <source>
        <strain evidence="1">HYR1</strain>
    </source>
</reference>
<dbReference type="Proteomes" id="UP000276133">
    <property type="component" value="Unassembled WGS sequence"/>
</dbReference>
<proteinExistence type="predicted"/>
<name>A0A3M7T5Z5_BRAPC</name>
<keyword evidence="2" id="KW-1185">Reference proteome</keyword>
<organism evidence="1 2">
    <name type="scientific">Brachionus plicatilis</name>
    <name type="common">Marine rotifer</name>
    <name type="synonym">Brachionus muelleri</name>
    <dbReference type="NCBI Taxonomy" id="10195"/>
    <lineage>
        <taxon>Eukaryota</taxon>
        <taxon>Metazoa</taxon>
        <taxon>Spiralia</taxon>
        <taxon>Gnathifera</taxon>
        <taxon>Rotifera</taxon>
        <taxon>Eurotatoria</taxon>
        <taxon>Monogononta</taxon>
        <taxon>Pseudotrocha</taxon>
        <taxon>Ploima</taxon>
        <taxon>Brachionidae</taxon>
        <taxon>Brachionus</taxon>
    </lineage>
</organism>
<dbReference type="AlphaFoldDB" id="A0A3M7T5Z5"/>
<comment type="caution">
    <text evidence="1">The sequence shown here is derived from an EMBL/GenBank/DDBJ whole genome shotgun (WGS) entry which is preliminary data.</text>
</comment>
<evidence type="ECO:0000313" key="1">
    <source>
        <dbReference type="EMBL" id="RNA43456.1"/>
    </source>
</evidence>